<dbReference type="Gene3D" id="3.40.630.10">
    <property type="entry name" value="Zn peptidases"/>
    <property type="match status" value="1"/>
</dbReference>
<evidence type="ECO:0000313" key="4">
    <source>
        <dbReference type="EMBL" id="AQS47215.1"/>
    </source>
</evidence>
<sequence>MSITIDITRLMARLDRLGQIGALSGGGVKRLALSPEDAEGRALVIRWMRELGLEITTDVIGNCWGIRAGEEDGPPVVMGSHIDTVATGGLYDGSLGVLAGLEVIEALNVAGARTRRPVAVAFFTNEEGARFAPDMMGSGVAQGALPLDEMLEVEGIDGVRLRDALAAIDAAGPAPVGALKPHSYLELHIEQGPVLETEELEIGVVTGVQGISWTEITVTGASAHAGTTPMALRHDAGAVMARIAVEAQQIAADHGPPQVATVGRMRVSPDLVNVVPQEAVMTVDLRHTDEATLQKAETRLWRAAQEFARAGGCAITRRTLARFEPVEFDPALVDRVAAAAEARGLRHRRMPSGAGHDAQMFAPNCPSAMIFVPSKDGISHNIHEYTAPSDIAGGAQVLMDVVCQQAELQDAPEFQTIETGQLP</sequence>
<name>A0ABN4X3Z7_9RHOB</name>
<keyword evidence="5" id="KW-1185">Reference proteome</keyword>
<feature type="domain" description="Peptidase M20 dimerisation" evidence="3">
    <location>
        <begin position="207"/>
        <end position="308"/>
    </location>
</feature>
<dbReference type="InterPro" id="IPR011650">
    <property type="entry name" value="Peptidase_M20_dimer"/>
</dbReference>
<dbReference type="InterPro" id="IPR036264">
    <property type="entry name" value="Bact_exopeptidase_dim_dom"/>
</dbReference>
<evidence type="ECO:0000256" key="1">
    <source>
        <dbReference type="ARBA" id="ARBA00006153"/>
    </source>
</evidence>
<dbReference type="CDD" id="cd03884">
    <property type="entry name" value="M20_bAS"/>
    <property type="match status" value="1"/>
</dbReference>
<dbReference type="NCBIfam" id="NF006769">
    <property type="entry name" value="PRK09290.1-3"/>
    <property type="match status" value="1"/>
</dbReference>
<dbReference type="RefSeq" id="WP_075777095.1">
    <property type="nucleotide sequence ID" value="NZ_CP019437.1"/>
</dbReference>
<dbReference type="Pfam" id="PF07687">
    <property type="entry name" value="M20_dimer"/>
    <property type="match status" value="1"/>
</dbReference>
<dbReference type="PANTHER" id="PTHR32494">
    <property type="entry name" value="ALLANTOATE DEIMINASE-RELATED"/>
    <property type="match status" value="1"/>
</dbReference>
<accession>A0ABN4X3Z7</accession>
<evidence type="ECO:0000259" key="3">
    <source>
        <dbReference type="Pfam" id="PF07687"/>
    </source>
</evidence>
<gene>
    <name evidence="4" type="ORF">BMG03_04915</name>
</gene>
<dbReference type="PANTHER" id="PTHR32494:SF5">
    <property type="entry name" value="ALLANTOATE AMIDOHYDROLASE"/>
    <property type="match status" value="1"/>
</dbReference>
<dbReference type="GO" id="GO:0016787">
    <property type="term" value="F:hydrolase activity"/>
    <property type="evidence" value="ECO:0007669"/>
    <property type="project" value="UniProtKB-KW"/>
</dbReference>
<dbReference type="SUPFAM" id="SSF55031">
    <property type="entry name" value="Bacterial exopeptidase dimerisation domain"/>
    <property type="match status" value="1"/>
</dbReference>
<dbReference type="NCBIfam" id="TIGR01879">
    <property type="entry name" value="hydantase"/>
    <property type="match status" value="1"/>
</dbReference>
<dbReference type="SUPFAM" id="SSF53187">
    <property type="entry name" value="Zn-dependent exopeptidases"/>
    <property type="match status" value="1"/>
</dbReference>
<dbReference type="Proteomes" id="UP000185622">
    <property type="component" value="Chromosome"/>
</dbReference>
<comment type="similarity">
    <text evidence="1">Belongs to the peptidase M20 family.</text>
</comment>
<proteinExistence type="inferred from homology"/>
<dbReference type="InterPro" id="IPR010158">
    <property type="entry name" value="Amidase_Cbmase"/>
</dbReference>
<evidence type="ECO:0000256" key="2">
    <source>
        <dbReference type="ARBA" id="ARBA00022801"/>
    </source>
</evidence>
<dbReference type="InterPro" id="IPR002933">
    <property type="entry name" value="Peptidase_M20"/>
</dbReference>
<organism evidence="4 5">
    <name type="scientific">Thioclava nitratireducens</name>
    <dbReference type="NCBI Taxonomy" id="1915078"/>
    <lineage>
        <taxon>Bacteria</taxon>
        <taxon>Pseudomonadati</taxon>
        <taxon>Pseudomonadota</taxon>
        <taxon>Alphaproteobacteria</taxon>
        <taxon>Rhodobacterales</taxon>
        <taxon>Paracoccaceae</taxon>
        <taxon>Thioclava</taxon>
    </lineage>
</organism>
<reference evidence="4 5" key="1">
    <citation type="submission" date="2017-01" db="EMBL/GenBank/DDBJ databases">
        <title>The complete genome sequence of a sulfur-oxidizing marine bacterium Thioclava sp. 25B10_4T.</title>
        <authorList>
            <person name="Liu Y."/>
            <person name="Lai Q."/>
            <person name="Shao Z."/>
        </authorList>
    </citation>
    <scope>NUCLEOTIDE SEQUENCE [LARGE SCALE GENOMIC DNA]</scope>
    <source>
        <strain evidence="4 5">25B10_4</strain>
    </source>
</reference>
<dbReference type="PIRSF" id="PIRSF001235">
    <property type="entry name" value="Amidase_carbamoylase"/>
    <property type="match status" value="1"/>
</dbReference>
<dbReference type="EMBL" id="CP019437">
    <property type="protein sequence ID" value="AQS47215.1"/>
    <property type="molecule type" value="Genomic_DNA"/>
</dbReference>
<evidence type="ECO:0000313" key="5">
    <source>
        <dbReference type="Proteomes" id="UP000185622"/>
    </source>
</evidence>
<dbReference type="NCBIfam" id="NF006771">
    <property type="entry name" value="PRK09290.1-5"/>
    <property type="match status" value="1"/>
</dbReference>
<keyword evidence="2 4" id="KW-0378">Hydrolase</keyword>
<dbReference type="Pfam" id="PF01546">
    <property type="entry name" value="Peptidase_M20"/>
    <property type="match status" value="1"/>
</dbReference>
<dbReference type="Gene3D" id="3.30.70.360">
    <property type="match status" value="1"/>
</dbReference>
<protein>
    <submittedName>
        <fullName evidence="4">Zn-dependent hydrolase</fullName>
    </submittedName>
</protein>